<dbReference type="CDD" id="cd24152">
    <property type="entry name" value="ASKHA_NBD_ROK-like"/>
    <property type="match status" value="1"/>
</dbReference>
<comment type="caution">
    <text evidence="2">The sequence shown here is derived from an EMBL/GenBank/DDBJ whole genome shotgun (WGS) entry which is preliminary data.</text>
</comment>
<dbReference type="EMBL" id="AZDZ01000001">
    <property type="protein sequence ID" value="KRK81177.1"/>
    <property type="molecule type" value="Genomic_DNA"/>
</dbReference>
<dbReference type="InterPro" id="IPR000600">
    <property type="entry name" value="ROK"/>
</dbReference>
<evidence type="ECO:0000256" key="1">
    <source>
        <dbReference type="ARBA" id="ARBA00006479"/>
    </source>
</evidence>
<gene>
    <name evidence="2" type="ORF">FD03_GL000769</name>
</gene>
<proteinExistence type="inferred from homology"/>
<sequence length="289" mass="30764">MNNLGLIDIGGTSIKFAIWRNNELEKLPAVMTPDNLEGFYEVLTSAVEKMKLEAQIVGVGISSPGAVDKTIGVIRGVSAVKYLHDFDILSVLTEKFGLPVSLENDANCAALAELDAGAGRGVASLIFLILGTGVGGSVIVDHQIWHGAHLFGGEFGLMLIDGYKTLSNLGTAVNAAARYNAVNGTQCSGKEVFALAKSGDTSAQREVQTMYQALAKGIFNLQYSFDPERIVIGGAVSNNPDLIPAIEDEIDKLRDVTGITSVKPELVTCEFTDGANLRGAMVDFYQTFE</sequence>
<dbReference type="PANTHER" id="PTHR18964:SF170">
    <property type="entry name" value="SUGAR KINASE"/>
    <property type="match status" value="1"/>
</dbReference>
<keyword evidence="3" id="KW-1185">Reference proteome</keyword>
<comment type="similarity">
    <text evidence="1">Belongs to the ROK (NagC/XylR) family.</text>
</comment>
<dbReference type="PATRIC" id="fig|1423775.4.peg.786"/>
<organism evidence="2 3">
    <name type="scientific">Companilactobacillus nodensis DSM 19682 = JCM 14932 = NBRC 107160</name>
    <dbReference type="NCBI Taxonomy" id="1423775"/>
    <lineage>
        <taxon>Bacteria</taxon>
        <taxon>Bacillati</taxon>
        <taxon>Bacillota</taxon>
        <taxon>Bacilli</taxon>
        <taxon>Lactobacillales</taxon>
        <taxon>Lactobacillaceae</taxon>
        <taxon>Companilactobacillus</taxon>
    </lineage>
</organism>
<keyword evidence="2" id="KW-0808">Transferase</keyword>
<dbReference type="RefSeq" id="WP_025023361.1">
    <property type="nucleotide sequence ID" value="NZ_AZDZ01000001.1"/>
</dbReference>
<evidence type="ECO:0000313" key="2">
    <source>
        <dbReference type="EMBL" id="KRK81177.1"/>
    </source>
</evidence>
<dbReference type="GO" id="GO:0016301">
    <property type="term" value="F:kinase activity"/>
    <property type="evidence" value="ECO:0007669"/>
    <property type="project" value="UniProtKB-KW"/>
</dbReference>
<evidence type="ECO:0000313" key="3">
    <source>
        <dbReference type="Proteomes" id="UP000051248"/>
    </source>
</evidence>
<keyword evidence="2" id="KW-0418">Kinase</keyword>
<dbReference type="InterPro" id="IPR043129">
    <property type="entry name" value="ATPase_NBD"/>
</dbReference>
<reference evidence="2 3" key="1">
    <citation type="journal article" date="2015" name="Genome Announc.">
        <title>Expanding the biotechnology potential of lactobacilli through comparative genomics of 213 strains and associated genera.</title>
        <authorList>
            <person name="Sun Z."/>
            <person name="Harris H.M."/>
            <person name="McCann A."/>
            <person name="Guo C."/>
            <person name="Argimon S."/>
            <person name="Zhang W."/>
            <person name="Yang X."/>
            <person name="Jeffery I.B."/>
            <person name="Cooney J.C."/>
            <person name="Kagawa T.F."/>
            <person name="Liu W."/>
            <person name="Song Y."/>
            <person name="Salvetti E."/>
            <person name="Wrobel A."/>
            <person name="Rasinkangas P."/>
            <person name="Parkhill J."/>
            <person name="Rea M.C."/>
            <person name="O'Sullivan O."/>
            <person name="Ritari J."/>
            <person name="Douillard F.P."/>
            <person name="Paul Ross R."/>
            <person name="Yang R."/>
            <person name="Briner A.E."/>
            <person name="Felis G.E."/>
            <person name="de Vos W.M."/>
            <person name="Barrangou R."/>
            <person name="Klaenhammer T.R."/>
            <person name="Caufield P.W."/>
            <person name="Cui Y."/>
            <person name="Zhang H."/>
            <person name="O'Toole P.W."/>
        </authorList>
    </citation>
    <scope>NUCLEOTIDE SEQUENCE [LARGE SCALE GENOMIC DNA]</scope>
    <source>
        <strain evidence="2 3">DSM 19682</strain>
    </source>
</reference>
<dbReference type="eggNOG" id="COG1940">
    <property type="taxonomic scope" value="Bacteria"/>
</dbReference>
<dbReference type="STRING" id="1423775.FD03_GL000769"/>
<dbReference type="OrthoDB" id="9795247at2"/>
<name>A0A0R1KJU0_9LACO</name>
<dbReference type="Gene3D" id="3.30.420.40">
    <property type="match status" value="2"/>
</dbReference>
<accession>A0A0R1KJU0</accession>
<dbReference type="Proteomes" id="UP000051248">
    <property type="component" value="Unassembled WGS sequence"/>
</dbReference>
<dbReference type="Pfam" id="PF00480">
    <property type="entry name" value="ROK"/>
    <property type="match status" value="1"/>
</dbReference>
<dbReference type="AlphaFoldDB" id="A0A0R1KJU0"/>
<protein>
    <submittedName>
        <fullName evidence="2">Sugar kinase and transcription regulator</fullName>
    </submittedName>
</protein>
<dbReference type="PANTHER" id="PTHR18964">
    <property type="entry name" value="ROK (REPRESSOR, ORF, KINASE) FAMILY"/>
    <property type="match status" value="1"/>
</dbReference>
<dbReference type="SUPFAM" id="SSF53067">
    <property type="entry name" value="Actin-like ATPase domain"/>
    <property type="match status" value="1"/>
</dbReference>